<organism evidence="1 2">
    <name type="scientific">Coccidioides immitis RMSCC 3703</name>
    <dbReference type="NCBI Taxonomy" id="454286"/>
    <lineage>
        <taxon>Eukaryota</taxon>
        <taxon>Fungi</taxon>
        <taxon>Dikarya</taxon>
        <taxon>Ascomycota</taxon>
        <taxon>Pezizomycotina</taxon>
        <taxon>Eurotiomycetes</taxon>
        <taxon>Eurotiomycetidae</taxon>
        <taxon>Onygenales</taxon>
        <taxon>Onygenaceae</taxon>
        <taxon>Coccidioides</taxon>
    </lineage>
</organism>
<protein>
    <submittedName>
        <fullName evidence="1">Uncharacterized protein</fullName>
    </submittedName>
</protein>
<name>A0A0J8R9Q3_COCIT</name>
<evidence type="ECO:0000313" key="1">
    <source>
        <dbReference type="EMBL" id="KMU81596.1"/>
    </source>
</evidence>
<dbReference type="AlphaFoldDB" id="A0A0J8R9Q3"/>
<dbReference type="EMBL" id="DS268205">
    <property type="protein sequence ID" value="KMU81596.1"/>
    <property type="molecule type" value="Genomic_DNA"/>
</dbReference>
<proteinExistence type="predicted"/>
<sequence>MSDEVFKELEQDIHNNGFHSDVVPSKVHVGEGQFDIAVSSGEFSRLQSTYSRVVVTPFGSGDTLADKHGKRGAARKAALAYEDILEKGVFPGTEKWFRDQIAHYRRVETSARL</sequence>
<dbReference type="Proteomes" id="UP000054559">
    <property type="component" value="Unassembled WGS sequence"/>
</dbReference>
<evidence type="ECO:0000313" key="2">
    <source>
        <dbReference type="Proteomes" id="UP000054559"/>
    </source>
</evidence>
<gene>
    <name evidence="1" type="ORF">CISG_09209</name>
</gene>
<accession>A0A0J8R9Q3</accession>
<reference evidence="2" key="1">
    <citation type="journal article" date="2010" name="Genome Res.">
        <title>Population genomic sequencing of Coccidioides fungi reveals recent hybridization and transposon control.</title>
        <authorList>
            <person name="Neafsey D.E."/>
            <person name="Barker B.M."/>
            <person name="Sharpton T.J."/>
            <person name="Stajich J.E."/>
            <person name="Park D.J."/>
            <person name="Whiston E."/>
            <person name="Hung C.-Y."/>
            <person name="McMahan C."/>
            <person name="White J."/>
            <person name="Sykes S."/>
            <person name="Heiman D."/>
            <person name="Young S."/>
            <person name="Zeng Q."/>
            <person name="Abouelleil A."/>
            <person name="Aftuck L."/>
            <person name="Bessette D."/>
            <person name="Brown A."/>
            <person name="FitzGerald M."/>
            <person name="Lui A."/>
            <person name="Macdonald J.P."/>
            <person name="Priest M."/>
            <person name="Orbach M.J."/>
            <person name="Galgiani J.N."/>
            <person name="Kirkland T.N."/>
            <person name="Cole G.T."/>
            <person name="Birren B.W."/>
            <person name="Henn M.R."/>
            <person name="Taylor J.W."/>
            <person name="Rounsley S.D."/>
        </authorList>
    </citation>
    <scope>NUCLEOTIDE SEQUENCE [LARGE SCALE GENOMIC DNA]</scope>
    <source>
        <strain evidence="2">RMSCC 3703</strain>
    </source>
</reference>